<evidence type="ECO:0000256" key="5">
    <source>
        <dbReference type="ARBA" id="ARBA00022912"/>
    </source>
</evidence>
<evidence type="ECO:0000256" key="4">
    <source>
        <dbReference type="ARBA" id="ARBA00022801"/>
    </source>
</evidence>
<evidence type="ECO:0000256" key="2">
    <source>
        <dbReference type="ARBA" id="ARBA00013081"/>
    </source>
</evidence>
<dbReference type="InterPro" id="IPR004843">
    <property type="entry name" value="Calcineurin-like_PHP"/>
</dbReference>
<comment type="cofactor">
    <cofactor evidence="1">
        <name>Mn(2+)</name>
        <dbReference type="ChEBI" id="CHEBI:29035"/>
    </cofactor>
</comment>
<evidence type="ECO:0000313" key="9">
    <source>
        <dbReference type="Proteomes" id="UP000326062"/>
    </source>
</evidence>
<sequence>EQLNKCKQLSESQVKSLRKKAKEILTKEFNVHGKFHDLMELFRIGGTSPDTNYLFIGDYFDRGYHSVKTVTLLVALKVHYSECITFLQGNHESRQITQVHGFYDECLTNSRNANITLDYIGALDRLQEMNGGGWVISPQGAGYTLGQDISETFNHVNGLTLVSRAHQLVMEEYNWYHDPNEVIIFSAPNCCYPCGNQAAIMELDILKYSFLHEPHVAHGTLDCFL</sequence>
<feature type="non-terminal residue" evidence="8">
    <location>
        <position position="1"/>
    </location>
</feature>
<keyword evidence="5" id="KW-0904">Protein phosphatase</keyword>
<evidence type="ECO:0000256" key="1">
    <source>
        <dbReference type="ARBA" id="ARBA00001936"/>
    </source>
</evidence>
<keyword evidence="6" id="KW-0464">Manganese</keyword>
<keyword evidence="3" id="KW-0479">Metal-binding</keyword>
<dbReference type="SUPFAM" id="SSF56300">
    <property type="entry name" value="Metallo-dependent phosphatases"/>
    <property type="match status" value="1"/>
</dbReference>
<organism evidence="8 9">
    <name type="scientific">Muntiacus reevesi</name>
    <name type="common">Reeves' muntjac</name>
    <name type="synonym">Cervus reevesi</name>
    <dbReference type="NCBI Taxonomy" id="9886"/>
    <lineage>
        <taxon>Eukaryota</taxon>
        <taxon>Metazoa</taxon>
        <taxon>Chordata</taxon>
        <taxon>Craniata</taxon>
        <taxon>Vertebrata</taxon>
        <taxon>Euteleostomi</taxon>
        <taxon>Mammalia</taxon>
        <taxon>Eutheria</taxon>
        <taxon>Laurasiatheria</taxon>
        <taxon>Artiodactyla</taxon>
        <taxon>Ruminantia</taxon>
        <taxon>Pecora</taxon>
        <taxon>Cervidae</taxon>
        <taxon>Muntiacinae</taxon>
        <taxon>Muntiacus</taxon>
    </lineage>
</organism>
<dbReference type="GO" id="GO:0046872">
    <property type="term" value="F:metal ion binding"/>
    <property type="evidence" value="ECO:0007669"/>
    <property type="project" value="UniProtKB-KW"/>
</dbReference>
<reference evidence="8 9" key="1">
    <citation type="submission" date="2019-06" db="EMBL/GenBank/DDBJ databases">
        <title>Discovery of a novel chromosome fission-fusion reversal in muntjac.</title>
        <authorList>
            <person name="Mudd A.B."/>
            <person name="Bredeson J.V."/>
            <person name="Baum R."/>
            <person name="Hockemeyer D."/>
            <person name="Rokhsar D.S."/>
        </authorList>
    </citation>
    <scope>NUCLEOTIDE SEQUENCE [LARGE SCALE GENOMIC DNA]</scope>
    <source>
        <strain evidence="8">UCam_UCB_Mr</strain>
        <tissue evidence="8">Fibroblast cell line</tissue>
    </source>
</reference>
<comment type="caution">
    <text evidence="8">The sequence shown here is derived from an EMBL/GenBank/DDBJ whole genome shotgun (WGS) entry which is preliminary data.</text>
</comment>
<dbReference type="Proteomes" id="UP000326062">
    <property type="component" value="Unassembled WGS sequence"/>
</dbReference>
<dbReference type="PRINTS" id="PR00114">
    <property type="entry name" value="STPHPHTASE"/>
</dbReference>
<evidence type="ECO:0000256" key="3">
    <source>
        <dbReference type="ARBA" id="ARBA00022723"/>
    </source>
</evidence>
<dbReference type="SMART" id="SM00156">
    <property type="entry name" value="PP2Ac"/>
    <property type="match status" value="1"/>
</dbReference>
<gene>
    <name evidence="8" type="ORF">FD755_024718</name>
</gene>
<keyword evidence="4" id="KW-0378">Hydrolase</keyword>
<dbReference type="PANTHER" id="PTHR45619">
    <property type="entry name" value="SERINE/THREONINE-PROTEIN PHOSPHATASE PP2A-RELATED"/>
    <property type="match status" value="1"/>
</dbReference>
<feature type="domain" description="Serine/threonine specific protein phosphatases" evidence="7">
    <location>
        <begin position="9"/>
        <end position="217"/>
    </location>
</feature>
<dbReference type="AlphaFoldDB" id="A0A5N3UV24"/>
<dbReference type="InterPro" id="IPR006186">
    <property type="entry name" value="Ser/Thr-sp_prot-phosphatase"/>
</dbReference>
<name>A0A5N3UV24_MUNRE</name>
<dbReference type="EC" id="3.1.3.16" evidence="2"/>
<dbReference type="EMBL" id="VCEB01004445">
    <property type="protein sequence ID" value="KAB0340631.1"/>
    <property type="molecule type" value="Genomic_DNA"/>
</dbReference>
<dbReference type="GO" id="GO:0004722">
    <property type="term" value="F:protein serine/threonine phosphatase activity"/>
    <property type="evidence" value="ECO:0007669"/>
    <property type="project" value="UniProtKB-EC"/>
</dbReference>
<keyword evidence="9" id="KW-1185">Reference proteome</keyword>
<dbReference type="Pfam" id="PF00149">
    <property type="entry name" value="Metallophos"/>
    <property type="match status" value="1"/>
</dbReference>
<evidence type="ECO:0000313" key="8">
    <source>
        <dbReference type="EMBL" id="KAB0340631.1"/>
    </source>
</evidence>
<evidence type="ECO:0000256" key="6">
    <source>
        <dbReference type="ARBA" id="ARBA00023211"/>
    </source>
</evidence>
<dbReference type="InterPro" id="IPR047129">
    <property type="entry name" value="PPA2-like"/>
</dbReference>
<proteinExistence type="predicted"/>
<accession>A0A5N3UV24</accession>
<protein>
    <recommendedName>
        <fullName evidence="2">protein-serine/threonine phosphatase</fullName>
        <ecNumber evidence="2">3.1.3.16</ecNumber>
    </recommendedName>
</protein>
<evidence type="ECO:0000259" key="7">
    <source>
        <dbReference type="SMART" id="SM00156"/>
    </source>
</evidence>
<dbReference type="Gene3D" id="3.60.21.10">
    <property type="match status" value="1"/>
</dbReference>
<dbReference type="InterPro" id="IPR029052">
    <property type="entry name" value="Metallo-depent_PP-like"/>
</dbReference>